<feature type="chain" id="PRO_5013026205" evidence="2">
    <location>
        <begin position="22"/>
        <end position="654"/>
    </location>
</feature>
<organism evidence="3 4">
    <name type="scientific">Tropilaelaps mercedesae</name>
    <dbReference type="NCBI Taxonomy" id="418985"/>
    <lineage>
        <taxon>Eukaryota</taxon>
        <taxon>Metazoa</taxon>
        <taxon>Ecdysozoa</taxon>
        <taxon>Arthropoda</taxon>
        <taxon>Chelicerata</taxon>
        <taxon>Arachnida</taxon>
        <taxon>Acari</taxon>
        <taxon>Parasitiformes</taxon>
        <taxon>Mesostigmata</taxon>
        <taxon>Gamasina</taxon>
        <taxon>Dermanyssoidea</taxon>
        <taxon>Laelapidae</taxon>
        <taxon>Tropilaelaps</taxon>
    </lineage>
</organism>
<feature type="compositionally biased region" description="Polar residues" evidence="1">
    <location>
        <begin position="83"/>
        <end position="107"/>
    </location>
</feature>
<evidence type="ECO:0000313" key="4">
    <source>
        <dbReference type="Proteomes" id="UP000192247"/>
    </source>
</evidence>
<dbReference type="InParanoid" id="A0A1V9X6W6"/>
<feature type="non-terminal residue" evidence="3">
    <location>
        <position position="1"/>
    </location>
</feature>
<reference evidence="3 4" key="1">
    <citation type="journal article" date="2017" name="Gigascience">
        <title>Draft genome of the honey bee ectoparasitic mite, Tropilaelaps mercedesae, is shaped by the parasitic life history.</title>
        <authorList>
            <person name="Dong X."/>
            <person name="Armstrong S.D."/>
            <person name="Xia D."/>
            <person name="Makepeace B.L."/>
            <person name="Darby A.C."/>
            <person name="Kadowaki T."/>
        </authorList>
    </citation>
    <scope>NUCLEOTIDE SEQUENCE [LARGE SCALE GENOMIC DNA]</scope>
    <source>
        <strain evidence="3">Wuxi-XJTLU</strain>
    </source>
</reference>
<keyword evidence="4" id="KW-1185">Reference proteome</keyword>
<evidence type="ECO:0000256" key="1">
    <source>
        <dbReference type="SAM" id="MobiDB-lite"/>
    </source>
</evidence>
<dbReference type="AlphaFoldDB" id="A0A1V9X6W6"/>
<dbReference type="Proteomes" id="UP000192247">
    <property type="component" value="Unassembled WGS sequence"/>
</dbReference>
<sequence>PRCTGTPQGALLAGVVASVAASLSSVTPKPSTAASTPIATQLTTRPAIVTSPIFRQPQTHPSQASTVTTTILAPKFVAIPRFTSQIPSPPTATSSTKHPDQQQQQTHPVPKLASGPRLPTAQIASTGRTPISLGPPTLEPTRPTAAAITSTTSVTHAQEATVTPTASPRVVTCWPKAAAGIGSDQKRVNNIPVQQQQQLHTTQQSPPLTQTFLRTPRIEQQHQSAGTQQQLNVTTGVGGGANSAGSFASHPKAAVVTVATAIPATLGVTPPTQPLFTTTTTSTSISIPNTLVKSDSAPQPQPSPQPLPHASPTAASVLLSPSTPPTVAGAVAAPSTVGVTAASGSVVPSSYSSISPKQNVLLKQLLQNCPSAESGVSPNANAALTGNGSSPVLVVKEQPALITSQLVNNNNSNHTVINNNSNNNGRNSNTNNSNSSSSCATVPTPPSAPTSTTPHASTPFTSTIINSHTPQQAAAKPTASPPPTSSTPPTTTTTTAVATPPLAAVAVSPPVTIATIATTTIETAALTAPVATTASEATTITTLTATLTTTATMPSFSEVPTVSTPSSKPDVRLPQPANAVTPQLPPITAEGVGSLNPEQKTLGGSSPHHHGMASPPPVAATGMQLAVPPVTMQGSPQMMTVPQQTQQPQPLPNR</sequence>
<gene>
    <name evidence="3" type="ORF">BIW11_12468</name>
</gene>
<feature type="compositionally biased region" description="Polar residues" evidence="1">
    <location>
        <begin position="556"/>
        <end position="567"/>
    </location>
</feature>
<feature type="signal peptide" evidence="2">
    <location>
        <begin position="1"/>
        <end position="21"/>
    </location>
</feature>
<proteinExistence type="predicted"/>
<evidence type="ECO:0000256" key="2">
    <source>
        <dbReference type="SAM" id="SignalP"/>
    </source>
</evidence>
<feature type="region of interest" description="Disordered" evidence="1">
    <location>
        <begin position="556"/>
        <end position="654"/>
    </location>
</feature>
<comment type="caution">
    <text evidence="3">The sequence shown here is derived from an EMBL/GenBank/DDBJ whole genome shotgun (WGS) entry which is preliminary data.</text>
</comment>
<evidence type="ECO:0000313" key="3">
    <source>
        <dbReference type="EMBL" id="OQR69113.1"/>
    </source>
</evidence>
<feature type="compositionally biased region" description="Low complexity" evidence="1">
    <location>
        <begin position="449"/>
        <end position="463"/>
    </location>
</feature>
<accession>A0A1V9X6W6</accession>
<feature type="region of interest" description="Disordered" evidence="1">
    <location>
        <begin position="406"/>
        <end position="497"/>
    </location>
</feature>
<dbReference type="EMBL" id="MNPL01022092">
    <property type="protein sequence ID" value="OQR69113.1"/>
    <property type="molecule type" value="Genomic_DNA"/>
</dbReference>
<feature type="region of interest" description="Disordered" evidence="1">
    <location>
        <begin position="83"/>
        <end position="143"/>
    </location>
</feature>
<feature type="compositionally biased region" description="Low complexity" evidence="1">
    <location>
        <begin position="408"/>
        <end position="442"/>
    </location>
</feature>
<feature type="non-terminal residue" evidence="3">
    <location>
        <position position="654"/>
    </location>
</feature>
<keyword evidence="2" id="KW-0732">Signal</keyword>
<feature type="region of interest" description="Disordered" evidence="1">
    <location>
        <begin position="286"/>
        <end position="321"/>
    </location>
</feature>
<name>A0A1V9X6W6_9ACAR</name>
<feature type="compositionally biased region" description="Low complexity" evidence="1">
    <location>
        <begin position="636"/>
        <end position="648"/>
    </location>
</feature>
<feature type="compositionally biased region" description="Pro residues" evidence="1">
    <location>
        <begin position="299"/>
        <end position="309"/>
    </location>
</feature>
<dbReference type="STRING" id="418985.A0A1V9X6W6"/>
<feature type="compositionally biased region" description="Low complexity" evidence="1">
    <location>
        <begin position="487"/>
        <end position="497"/>
    </location>
</feature>
<protein>
    <submittedName>
        <fullName evidence="3">Uncharacterized protein</fullName>
    </submittedName>
</protein>